<gene>
    <name evidence="6" type="ORF">SAMN06296036_11273</name>
</gene>
<keyword evidence="3" id="KW-0325">Glycoprotein</keyword>
<keyword evidence="7" id="KW-1185">Reference proteome</keyword>
<proteinExistence type="inferred from homology"/>
<evidence type="ECO:0000313" key="6">
    <source>
        <dbReference type="EMBL" id="SMF40334.1"/>
    </source>
</evidence>
<reference evidence="7" key="1">
    <citation type="submission" date="2017-04" db="EMBL/GenBank/DDBJ databases">
        <authorList>
            <person name="Varghese N."/>
            <person name="Submissions S."/>
        </authorList>
    </citation>
    <scope>NUCLEOTIDE SEQUENCE [LARGE SCALE GENOMIC DNA]</scope>
    <source>
        <strain evidence="7">RKEM611</strain>
    </source>
</reference>
<dbReference type="RefSeq" id="WP_132320420.1">
    <property type="nucleotide sequence ID" value="NZ_FWZT01000012.1"/>
</dbReference>
<keyword evidence="4" id="KW-0732">Signal</keyword>
<dbReference type="SUPFAM" id="SSF63829">
    <property type="entry name" value="Calcium-dependent phosphotriesterase"/>
    <property type="match status" value="1"/>
</dbReference>
<dbReference type="PANTHER" id="PTHR10426:SF88">
    <property type="entry name" value="ADIPOCYTE PLASMA MEMBRANE-ASSOCIATED PROTEIN HEMOMUCIN-RELATED"/>
    <property type="match status" value="1"/>
</dbReference>
<protein>
    <submittedName>
        <fullName evidence="6">Gluconolactonase</fullName>
    </submittedName>
</protein>
<dbReference type="InterPro" id="IPR011042">
    <property type="entry name" value="6-blade_b-propeller_TolB-like"/>
</dbReference>
<dbReference type="PANTHER" id="PTHR10426">
    <property type="entry name" value="STRICTOSIDINE SYNTHASE-RELATED"/>
    <property type="match status" value="1"/>
</dbReference>
<dbReference type="InterPro" id="IPR018119">
    <property type="entry name" value="Strictosidine_synth_cons-reg"/>
</dbReference>
<dbReference type="Pfam" id="PF20067">
    <property type="entry name" value="SSL_N"/>
    <property type="match status" value="1"/>
</dbReference>
<evidence type="ECO:0000256" key="2">
    <source>
        <dbReference type="ARBA" id="ARBA00022553"/>
    </source>
</evidence>
<keyword evidence="2" id="KW-0597">Phosphoprotein</keyword>
<dbReference type="Pfam" id="PF03088">
    <property type="entry name" value="Str_synth"/>
    <property type="match status" value="1"/>
</dbReference>
<evidence type="ECO:0000259" key="5">
    <source>
        <dbReference type="Pfam" id="PF03088"/>
    </source>
</evidence>
<dbReference type="FunFam" id="2.120.10.30:FF:000066">
    <property type="entry name" value="ABC transporter permease protein"/>
    <property type="match status" value="1"/>
</dbReference>
<feature type="chain" id="PRO_5013029016" evidence="4">
    <location>
        <begin position="20"/>
        <end position="349"/>
    </location>
</feature>
<dbReference type="GO" id="GO:0012505">
    <property type="term" value="C:endomembrane system"/>
    <property type="evidence" value="ECO:0007669"/>
    <property type="project" value="TreeGrafter"/>
</dbReference>
<dbReference type="OrthoDB" id="9775406at2"/>
<dbReference type="Gene3D" id="2.120.10.30">
    <property type="entry name" value="TolB, C-terminal domain"/>
    <property type="match status" value="1"/>
</dbReference>
<dbReference type="EMBL" id="FWZT01000012">
    <property type="protein sequence ID" value="SMF40334.1"/>
    <property type="molecule type" value="Genomic_DNA"/>
</dbReference>
<sequence>MKNILLSMILVASASAASAGSKVDAVKFKPGKAPKLEGALAPNQLLKDAEYLGAGLLDGPEDIAIGPDGWIYTGTADGYVKRVSFDGTVENVTYTGGHPLGMDFDAEGNLIVAEPYSGLLKVTPNGDVSVLADQAEGVPFRLTDDVKVASDGMIYFTDASYKFPLEDFELDVLEARGNGRLMSYNPGTGLVEVLVEGLYFANGVALSQDEDFILVNETSRYRMTRYWLKGEKAGTAEVFLSNLPGSPDGLARDSDGNFLIAFFSTRSKLIDFLQMFPKLKNLLSNLPRNLFPQPAAYGFVVVVSPEGEFIRSYHDTNGSVASAVTAVEEYQGQLIMGTLRGEQIMIVDK</sequence>
<dbReference type="AlphaFoldDB" id="A0A1Y6C3T4"/>
<name>A0A1Y6C3T4_9BACT</name>
<feature type="domain" description="Strictosidine synthase conserved region" evidence="5">
    <location>
        <begin position="144"/>
        <end position="231"/>
    </location>
</feature>
<accession>A0A1Y6C3T4</accession>
<feature type="signal peptide" evidence="4">
    <location>
        <begin position="1"/>
        <end position="19"/>
    </location>
</feature>
<evidence type="ECO:0000256" key="1">
    <source>
        <dbReference type="ARBA" id="ARBA00009191"/>
    </source>
</evidence>
<comment type="similarity">
    <text evidence="1">Belongs to the strictosidine synthase family.</text>
</comment>
<evidence type="ECO:0000313" key="7">
    <source>
        <dbReference type="Proteomes" id="UP000192907"/>
    </source>
</evidence>
<dbReference type="Proteomes" id="UP000192907">
    <property type="component" value="Unassembled WGS sequence"/>
</dbReference>
<evidence type="ECO:0000256" key="3">
    <source>
        <dbReference type="ARBA" id="ARBA00023180"/>
    </source>
</evidence>
<dbReference type="GO" id="GO:0016787">
    <property type="term" value="F:hydrolase activity"/>
    <property type="evidence" value="ECO:0007669"/>
    <property type="project" value="TreeGrafter"/>
</dbReference>
<evidence type="ECO:0000256" key="4">
    <source>
        <dbReference type="SAM" id="SignalP"/>
    </source>
</evidence>
<organism evidence="6 7">
    <name type="scientific">Pseudobacteriovorax antillogorgiicola</name>
    <dbReference type="NCBI Taxonomy" id="1513793"/>
    <lineage>
        <taxon>Bacteria</taxon>
        <taxon>Pseudomonadati</taxon>
        <taxon>Bdellovibrionota</taxon>
        <taxon>Oligoflexia</taxon>
        <taxon>Oligoflexales</taxon>
        <taxon>Pseudobacteriovoracaceae</taxon>
        <taxon>Pseudobacteriovorax</taxon>
    </lineage>
</organism>
<dbReference type="STRING" id="1513793.SAMN06296036_11273"/>